<accession>A0ABR5SJ14</accession>
<dbReference type="CDD" id="cd00841">
    <property type="entry name" value="MPP_YfcE"/>
    <property type="match status" value="1"/>
</dbReference>
<evidence type="ECO:0000256" key="4">
    <source>
        <dbReference type="RuleBase" id="RU362039"/>
    </source>
</evidence>
<organism evidence="6 7">
    <name type="scientific">Candidatus Magnetominusculus xianensis</name>
    <dbReference type="NCBI Taxonomy" id="1748249"/>
    <lineage>
        <taxon>Bacteria</taxon>
        <taxon>Pseudomonadati</taxon>
        <taxon>Nitrospirota</taxon>
        <taxon>Nitrospiria</taxon>
        <taxon>Nitrospirales</taxon>
        <taxon>Nitrospiraceae</taxon>
        <taxon>Candidatus Magnetominusculus</taxon>
    </lineage>
</organism>
<dbReference type="InterPro" id="IPR053193">
    <property type="entry name" value="MetalloPDE_YfcE-like"/>
</dbReference>
<dbReference type="GO" id="GO:0016787">
    <property type="term" value="F:hydrolase activity"/>
    <property type="evidence" value="ECO:0007669"/>
    <property type="project" value="UniProtKB-KW"/>
</dbReference>
<evidence type="ECO:0000256" key="1">
    <source>
        <dbReference type="ARBA" id="ARBA00008950"/>
    </source>
</evidence>
<comment type="caution">
    <text evidence="6">The sequence shown here is derived from an EMBL/GenBank/DDBJ whole genome shotgun (WGS) entry which is preliminary data.</text>
</comment>
<evidence type="ECO:0000256" key="2">
    <source>
        <dbReference type="ARBA" id="ARBA00022723"/>
    </source>
</evidence>
<dbReference type="Pfam" id="PF12850">
    <property type="entry name" value="Metallophos_2"/>
    <property type="match status" value="1"/>
</dbReference>
<dbReference type="InterPro" id="IPR041802">
    <property type="entry name" value="MPP_YfcE"/>
</dbReference>
<keyword evidence="3 6" id="KW-0378">Hydrolase</keyword>
<dbReference type="EC" id="3.1.4.-" evidence="4"/>
<evidence type="ECO:0000259" key="5">
    <source>
        <dbReference type="Pfam" id="PF12850"/>
    </source>
</evidence>
<dbReference type="InterPro" id="IPR000979">
    <property type="entry name" value="Phosphodiesterase_MJ0936/Vps29"/>
</dbReference>
<sequence>MLIGVMSDSHDNMSNLVKAVRVFNESNLRYVLHAGDFTTVNTLRTIEDLNAEFIGIFGNNDSGILSHGPLELETNGWIHRQPHEFTIDNKKFVMIHEHFLVDSIVKDNRCDVLIYGHTHKPEAQQRNGTYILNPGELCGWLHGSPTVAILDTKSMEARIIGLG</sequence>
<dbReference type="SUPFAM" id="SSF56300">
    <property type="entry name" value="Metallo-dependent phosphatases"/>
    <property type="match status" value="1"/>
</dbReference>
<keyword evidence="7" id="KW-1185">Reference proteome</keyword>
<gene>
    <name evidence="6" type="ORF">ASN18_0314</name>
</gene>
<dbReference type="PANTHER" id="PTHR43165">
    <property type="entry name" value="METALLOPHOSPHOESTERASE"/>
    <property type="match status" value="1"/>
</dbReference>
<dbReference type="PROSITE" id="PS01269">
    <property type="entry name" value="UPF0025"/>
    <property type="match status" value="1"/>
</dbReference>
<dbReference type="RefSeq" id="WP_085050847.1">
    <property type="nucleotide sequence ID" value="NZ_LNQR01000011.1"/>
</dbReference>
<name>A0ABR5SJ14_9BACT</name>
<dbReference type="EMBL" id="LNQR01000011">
    <property type="protein sequence ID" value="KWT93338.1"/>
    <property type="molecule type" value="Genomic_DNA"/>
</dbReference>
<dbReference type="Proteomes" id="UP000060487">
    <property type="component" value="Unassembled WGS sequence"/>
</dbReference>
<dbReference type="InterPro" id="IPR024654">
    <property type="entry name" value="Calcineurin-like_PHP_lpxH"/>
</dbReference>
<evidence type="ECO:0000256" key="3">
    <source>
        <dbReference type="ARBA" id="ARBA00022801"/>
    </source>
</evidence>
<evidence type="ECO:0000313" key="7">
    <source>
        <dbReference type="Proteomes" id="UP000060487"/>
    </source>
</evidence>
<protein>
    <recommendedName>
        <fullName evidence="4">Phosphoesterase</fullName>
        <ecNumber evidence="4">3.1.4.-</ecNumber>
    </recommendedName>
</protein>
<dbReference type="NCBIfam" id="TIGR00040">
    <property type="entry name" value="yfcE"/>
    <property type="match status" value="1"/>
</dbReference>
<comment type="similarity">
    <text evidence="1 4">Belongs to the metallophosphoesterase superfamily. YfcE family.</text>
</comment>
<comment type="cofactor">
    <cofactor evidence="4">
        <name>a divalent metal cation</name>
        <dbReference type="ChEBI" id="CHEBI:60240"/>
    </cofactor>
</comment>
<dbReference type="Gene3D" id="3.60.21.10">
    <property type="match status" value="1"/>
</dbReference>
<proteinExistence type="inferred from homology"/>
<dbReference type="InterPro" id="IPR029052">
    <property type="entry name" value="Metallo-depent_PP-like"/>
</dbReference>
<dbReference type="InterPro" id="IPR020935">
    <property type="entry name" value="PdiEstase_YfcE_CS"/>
</dbReference>
<dbReference type="PANTHER" id="PTHR43165:SF1">
    <property type="entry name" value="PHOSPHODIESTERASE MJ0936"/>
    <property type="match status" value="1"/>
</dbReference>
<reference evidence="6 7" key="1">
    <citation type="submission" date="2015-11" db="EMBL/GenBank/DDBJ databases">
        <authorList>
            <person name="Lin W."/>
        </authorList>
    </citation>
    <scope>NUCLEOTIDE SEQUENCE [LARGE SCALE GENOMIC DNA]</scope>
    <source>
        <strain evidence="6 7">HCH-1</strain>
    </source>
</reference>
<keyword evidence="2 4" id="KW-0479">Metal-binding</keyword>
<evidence type="ECO:0000313" key="6">
    <source>
        <dbReference type="EMBL" id="KWT93338.1"/>
    </source>
</evidence>
<feature type="domain" description="Calcineurin-like phosphoesterase" evidence="5">
    <location>
        <begin position="1"/>
        <end position="154"/>
    </location>
</feature>